<sequence>MSIAEKDFAAALPRDLRSPQAQQKQQWTNAFEVAFPEAAPIAQEFLEAFNGPYFRQFHANRNAETARWEDRIATAANVDPAGAKWYFTEIINSVLVSSEDGLALDHVEFWRVVDDALESGTISATDPRDIYPAFPQEISDRLLEGALADMPADQRKKWVNAHASSKEAIGSVNAAQFRDAFKKAREACANGGGSVTLPVTPKPTTPYNVPPVQRGKDKPGKTTEPTAPTESKTTTNISVDFSTSVERQKNEPQASMPVGAIIGIVVALLTIIGGAGAAFVMGGR</sequence>
<evidence type="ECO:0000313" key="3">
    <source>
        <dbReference type="EMBL" id="NJJ04633.1"/>
    </source>
</evidence>
<feature type="region of interest" description="Disordered" evidence="1">
    <location>
        <begin position="192"/>
        <end position="237"/>
    </location>
</feature>
<keyword evidence="2" id="KW-1133">Transmembrane helix</keyword>
<gene>
    <name evidence="3" type="ORF">HC138_09780</name>
</gene>
<dbReference type="Proteomes" id="UP000591626">
    <property type="component" value="Unassembled WGS sequence"/>
</dbReference>
<accession>A0AAP6XP91</accession>
<proteinExistence type="predicted"/>
<keyword evidence="2" id="KW-0812">Transmembrane</keyword>
<dbReference type="RefSeq" id="WP_167617163.1">
    <property type="nucleotide sequence ID" value="NZ_JAAUVV010000021.1"/>
</dbReference>
<organism evidence="3 4">
    <name type="scientific">Corynebacterium coyleae</name>
    <dbReference type="NCBI Taxonomy" id="53374"/>
    <lineage>
        <taxon>Bacteria</taxon>
        <taxon>Bacillati</taxon>
        <taxon>Actinomycetota</taxon>
        <taxon>Actinomycetes</taxon>
        <taxon>Mycobacteriales</taxon>
        <taxon>Corynebacteriaceae</taxon>
        <taxon>Corynebacterium</taxon>
    </lineage>
</organism>
<evidence type="ECO:0000313" key="4">
    <source>
        <dbReference type="Proteomes" id="UP000591626"/>
    </source>
</evidence>
<dbReference type="AlphaFoldDB" id="A0AAP6XP91"/>
<reference evidence="3 4" key="1">
    <citation type="submission" date="2020-03" db="EMBL/GenBank/DDBJ databases">
        <title>Draft genome sequences of bacterial isolates from the female urobiome.</title>
        <authorList>
            <person name="Miller-Ensminger T."/>
            <person name="Wolfe A.J."/>
            <person name="Putonti C."/>
        </authorList>
    </citation>
    <scope>NUCLEOTIDE SEQUENCE [LARGE SCALE GENOMIC DNA]</scope>
    <source>
        <strain evidence="3 4">UMB8490</strain>
    </source>
</reference>
<name>A0AAP6XP91_9CORY</name>
<feature type="compositionally biased region" description="Polar residues" evidence="1">
    <location>
        <begin position="223"/>
        <end position="237"/>
    </location>
</feature>
<dbReference type="EMBL" id="JAAUVV010000021">
    <property type="protein sequence ID" value="NJJ04633.1"/>
    <property type="molecule type" value="Genomic_DNA"/>
</dbReference>
<evidence type="ECO:0000256" key="1">
    <source>
        <dbReference type="SAM" id="MobiDB-lite"/>
    </source>
</evidence>
<feature type="transmembrane region" description="Helical" evidence="2">
    <location>
        <begin position="258"/>
        <end position="281"/>
    </location>
</feature>
<comment type="caution">
    <text evidence="3">The sequence shown here is derived from an EMBL/GenBank/DDBJ whole genome shotgun (WGS) entry which is preliminary data.</text>
</comment>
<protein>
    <submittedName>
        <fullName evidence="3">Uncharacterized protein</fullName>
    </submittedName>
</protein>
<evidence type="ECO:0000256" key="2">
    <source>
        <dbReference type="SAM" id="Phobius"/>
    </source>
</evidence>
<keyword evidence="2" id="KW-0472">Membrane</keyword>